<dbReference type="Proteomes" id="UP000663881">
    <property type="component" value="Unassembled WGS sequence"/>
</dbReference>
<protein>
    <submittedName>
        <fullName evidence="1">Uncharacterized protein</fullName>
    </submittedName>
</protein>
<evidence type="ECO:0000313" key="3">
    <source>
        <dbReference type="Proteomes" id="UP000663891"/>
    </source>
</evidence>
<proteinExistence type="predicted"/>
<evidence type="ECO:0000313" key="1">
    <source>
        <dbReference type="EMBL" id="CAF1041280.1"/>
    </source>
</evidence>
<dbReference type="EMBL" id="CAJNON010000153">
    <property type="protein sequence ID" value="CAF1041280.1"/>
    <property type="molecule type" value="Genomic_DNA"/>
</dbReference>
<name>A0A814JR78_9BILA</name>
<dbReference type="EMBL" id="CAJOAY010000116">
    <property type="protein sequence ID" value="CAF3544773.1"/>
    <property type="molecule type" value="Genomic_DNA"/>
</dbReference>
<reference evidence="1" key="1">
    <citation type="submission" date="2021-02" db="EMBL/GenBank/DDBJ databases">
        <authorList>
            <person name="Nowell W R."/>
        </authorList>
    </citation>
    <scope>NUCLEOTIDE SEQUENCE</scope>
</reference>
<gene>
    <name evidence="2" type="ORF">OKA104_LOCUS3785</name>
    <name evidence="1" type="ORF">VCS650_LOCUS16881</name>
</gene>
<accession>A0A814JR78</accession>
<evidence type="ECO:0000313" key="2">
    <source>
        <dbReference type="EMBL" id="CAF3544773.1"/>
    </source>
</evidence>
<organism evidence="1 3">
    <name type="scientific">Adineta steineri</name>
    <dbReference type="NCBI Taxonomy" id="433720"/>
    <lineage>
        <taxon>Eukaryota</taxon>
        <taxon>Metazoa</taxon>
        <taxon>Spiralia</taxon>
        <taxon>Gnathifera</taxon>
        <taxon>Rotifera</taxon>
        <taxon>Eurotatoria</taxon>
        <taxon>Bdelloidea</taxon>
        <taxon>Adinetida</taxon>
        <taxon>Adinetidae</taxon>
        <taxon>Adineta</taxon>
    </lineage>
</organism>
<sequence>MPSFLLRCIPCARSGKIPISENYQEQSQTQQIYRKKSNEPVEGRVYHRAIQQTPTAVRARGYEIVEMDTMGTGSGNNDIKTAN</sequence>
<dbReference type="AlphaFoldDB" id="A0A814JR78"/>
<dbReference type="Proteomes" id="UP000663891">
    <property type="component" value="Unassembled WGS sequence"/>
</dbReference>
<comment type="caution">
    <text evidence="1">The sequence shown here is derived from an EMBL/GenBank/DDBJ whole genome shotgun (WGS) entry which is preliminary data.</text>
</comment>